<evidence type="ECO:0000256" key="1">
    <source>
        <dbReference type="ARBA" id="ARBA00004496"/>
    </source>
</evidence>
<accession>A0A4R5K7F0</accession>
<sequence length="536" mass="62045">MYKVIIIDDDSIIRKGLTLSIPWEQHGFGFVTSARDGEEGLKLVEELQPHLIITDIRMPFMDGFELANAVKARFPEIKIIMLTSYDEFEFAKRALQLKVFDYLMKPVDNQVLVDTAKRAIAELEYEKEIEQKVIEGLPLLRQRFFEQWIKGKLSDQEIYAASELLKLHLPDSRYVTIVLRADDYCYSEYENRFGQEMLKYCILNAAEEIIRTEYRGLVFDSQDDEVVIVYYDDADKSEIEHKAFEAAENIRTNIEKYLKTTVTAGIGFVYDNRHDVCLSYRDAKSAVEFRHMLGTNRVLMIGDTGLPPADSTQIELSGMEKELVLKVRLGLEKEAITILGNIEAMIMNIRFVSLSQVRLLGVEITLLLFKELEEWAVRHGALRESGEAIDFYTYYSKLQRLQTVQEIFQKIRELTVHLVEVSSSYREHQMKSKIHQAIAFMETNYAKEGLSLQDVAGSIYISPTYLSILFKKEKNISFGDYLLKLRMKAAVELLRMSDLKTYEIAEKVGYSNPQYFSSCFKKFTGYSPTEYKHYAN</sequence>
<dbReference type="Proteomes" id="UP000295636">
    <property type="component" value="Unassembled WGS sequence"/>
</dbReference>
<organism evidence="11 12">
    <name type="scientific">Paenibacillus piri</name>
    <dbReference type="NCBI Taxonomy" id="2547395"/>
    <lineage>
        <taxon>Bacteria</taxon>
        <taxon>Bacillati</taxon>
        <taxon>Bacillota</taxon>
        <taxon>Bacilli</taxon>
        <taxon>Bacillales</taxon>
        <taxon>Paenibacillaceae</taxon>
        <taxon>Paenibacillus</taxon>
    </lineage>
</organism>
<keyword evidence="3 8" id="KW-0597">Phosphoprotein</keyword>
<comment type="caution">
    <text evidence="11">The sequence shown here is derived from an EMBL/GenBank/DDBJ whole genome shotgun (WGS) entry which is preliminary data.</text>
</comment>
<evidence type="ECO:0000313" key="12">
    <source>
        <dbReference type="Proteomes" id="UP000295636"/>
    </source>
</evidence>
<dbReference type="SMART" id="SM00342">
    <property type="entry name" value="HTH_ARAC"/>
    <property type="match status" value="1"/>
</dbReference>
<dbReference type="PROSITE" id="PS01124">
    <property type="entry name" value="HTH_ARAC_FAMILY_2"/>
    <property type="match status" value="1"/>
</dbReference>
<dbReference type="AlphaFoldDB" id="A0A4R5K7F0"/>
<dbReference type="InterPro" id="IPR001789">
    <property type="entry name" value="Sig_transdc_resp-reg_receiver"/>
</dbReference>
<dbReference type="InterPro" id="IPR051552">
    <property type="entry name" value="HptR"/>
</dbReference>
<comment type="subcellular location">
    <subcellularLocation>
        <location evidence="1">Cytoplasm</location>
    </subcellularLocation>
</comment>
<evidence type="ECO:0000259" key="9">
    <source>
        <dbReference type="PROSITE" id="PS01124"/>
    </source>
</evidence>
<feature type="modified residue" description="4-aspartylphosphate" evidence="8">
    <location>
        <position position="55"/>
    </location>
</feature>
<reference evidence="11 12" key="1">
    <citation type="submission" date="2019-03" db="EMBL/GenBank/DDBJ databases">
        <title>This is whole genome sequence of Paenibacillus sp MS74 strain.</title>
        <authorList>
            <person name="Trinh H.N."/>
        </authorList>
    </citation>
    <scope>NUCLEOTIDE SEQUENCE [LARGE SCALE GENOMIC DNA]</scope>
    <source>
        <strain evidence="11 12">MS74</strain>
    </source>
</reference>
<dbReference type="GO" id="GO:0000160">
    <property type="term" value="P:phosphorelay signal transduction system"/>
    <property type="evidence" value="ECO:0007669"/>
    <property type="project" value="UniProtKB-KW"/>
</dbReference>
<dbReference type="OrthoDB" id="9794370at2"/>
<keyword evidence="4" id="KW-0902">Two-component regulatory system</keyword>
<dbReference type="PANTHER" id="PTHR42713:SF3">
    <property type="entry name" value="TRANSCRIPTIONAL REGULATORY PROTEIN HPTR"/>
    <property type="match status" value="1"/>
</dbReference>
<keyword evidence="6" id="KW-0238">DNA-binding</keyword>
<protein>
    <submittedName>
        <fullName evidence="11">Response regulator</fullName>
    </submittedName>
</protein>
<dbReference type="EMBL" id="SMRT01000031">
    <property type="protein sequence ID" value="TDF91021.1"/>
    <property type="molecule type" value="Genomic_DNA"/>
</dbReference>
<evidence type="ECO:0000256" key="5">
    <source>
        <dbReference type="ARBA" id="ARBA00023015"/>
    </source>
</evidence>
<dbReference type="InterPro" id="IPR018060">
    <property type="entry name" value="HTH_AraC"/>
</dbReference>
<evidence type="ECO:0000259" key="10">
    <source>
        <dbReference type="PROSITE" id="PS50110"/>
    </source>
</evidence>
<keyword evidence="2" id="KW-0963">Cytoplasm</keyword>
<dbReference type="InterPro" id="IPR009057">
    <property type="entry name" value="Homeodomain-like_sf"/>
</dbReference>
<dbReference type="PROSITE" id="PS50110">
    <property type="entry name" value="RESPONSE_REGULATORY"/>
    <property type="match status" value="1"/>
</dbReference>
<keyword evidence="7" id="KW-0804">Transcription</keyword>
<proteinExistence type="predicted"/>
<evidence type="ECO:0000256" key="6">
    <source>
        <dbReference type="ARBA" id="ARBA00023125"/>
    </source>
</evidence>
<dbReference type="RefSeq" id="WP_133236483.1">
    <property type="nucleotide sequence ID" value="NZ_SMRT01000031.1"/>
</dbReference>
<dbReference type="InterPro" id="IPR011006">
    <property type="entry name" value="CheY-like_superfamily"/>
</dbReference>
<name>A0A4R5K7F0_9BACL</name>
<dbReference type="PRINTS" id="PR00032">
    <property type="entry name" value="HTHARAC"/>
</dbReference>
<feature type="domain" description="Response regulatory" evidence="10">
    <location>
        <begin position="3"/>
        <end position="120"/>
    </location>
</feature>
<evidence type="ECO:0000256" key="3">
    <source>
        <dbReference type="ARBA" id="ARBA00022553"/>
    </source>
</evidence>
<dbReference type="Pfam" id="PF12833">
    <property type="entry name" value="HTH_18"/>
    <property type="match status" value="1"/>
</dbReference>
<dbReference type="PANTHER" id="PTHR42713">
    <property type="entry name" value="HISTIDINE KINASE-RELATED"/>
    <property type="match status" value="1"/>
</dbReference>
<dbReference type="SMART" id="SM00448">
    <property type="entry name" value="REC"/>
    <property type="match status" value="1"/>
</dbReference>
<gene>
    <name evidence="11" type="ORF">E1757_33515</name>
</gene>
<dbReference type="Pfam" id="PF17853">
    <property type="entry name" value="GGDEF_2"/>
    <property type="match status" value="1"/>
</dbReference>
<dbReference type="GO" id="GO:0003700">
    <property type="term" value="F:DNA-binding transcription factor activity"/>
    <property type="evidence" value="ECO:0007669"/>
    <property type="project" value="InterPro"/>
</dbReference>
<evidence type="ECO:0000256" key="4">
    <source>
        <dbReference type="ARBA" id="ARBA00023012"/>
    </source>
</evidence>
<dbReference type="SUPFAM" id="SSF52172">
    <property type="entry name" value="CheY-like"/>
    <property type="match status" value="1"/>
</dbReference>
<dbReference type="CDD" id="cd17536">
    <property type="entry name" value="REC_YesN-like"/>
    <property type="match status" value="1"/>
</dbReference>
<evidence type="ECO:0000256" key="7">
    <source>
        <dbReference type="ARBA" id="ARBA00023163"/>
    </source>
</evidence>
<dbReference type="GO" id="GO:0043565">
    <property type="term" value="F:sequence-specific DNA binding"/>
    <property type="evidence" value="ECO:0007669"/>
    <property type="project" value="InterPro"/>
</dbReference>
<evidence type="ECO:0000256" key="8">
    <source>
        <dbReference type="PROSITE-ProRule" id="PRU00169"/>
    </source>
</evidence>
<dbReference type="InterPro" id="IPR041522">
    <property type="entry name" value="CdaR_GGDEF"/>
</dbReference>
<dbReference type="Gene3D" id="3.40.50.2300">
    <property type="match status" value="1"/>
</dbReference>
<evidence type="ECO:0000256" key="2">
    <source>
        <dbReference type="ARBA" id="ARBA00022490"/>
    </source>
</evidence>
<dbReference type="SUPFAM" id="SSF46689">
    <property type="entry name" value="Homeodomain-like"/>
    <property type="match status" value="1"/>
</dbReference>
<keyword evidence="12" id="KW-1185">Reference proteome</keyword>
<dbReference type="InterPro" id="IPR020449">
    <property type="entry name" value="Tscrpt_reg_AraC-type_HTH"/>
</dbReference>
<dbReference type="Gene3D" id="1.10.10.60">
    <property type="entry name" value="Homeodomain-like"/>
    <property type="match status" value="2"/>
</dbReference>
<evidence type="ECO:0000313" key="11">
    <source>
        <dbReference type="EMBL" id="TDF91021.1"/>
    </source>
</evidence>
<dbReference type="GO" id="GO:0005737">
    <property type="term" value="C:cytoplasm"/>
    <property type="evidence" value="ECO:0007669"/>
    <property type="project" value="UniProtKB-SubCell"/>
</dbReference>
<keyword evidence="5" id="KW-0805">Transcription regulation</keyword>
<dbReference type="Pfam" id="PF00072">
    <property type="entry name" value="Response_reg"/>
    <property type="match status" value="1"/>
</dbReference>
<feature type="domain" description="HTH araC/xylS-type" evidence="9">
    <location>
        <begin position="435"/>
        <end position="534"/>
    </location>
</feature>